<dbReference type="PANTHER" id="PTHR33169:SF27">
    <property type="entry name" value="TRANSCRIPTIONAL REGULATOR PADR FAMILY PROTEIN"/>
    <property type="match status" value="1"/>
</dbReference>
<dbReference type="Pfam" id="PF03551">
    <property type="entry name" value="PadR"/>
    <property type="match status" value="1"/>
</dbReference>
<feature type="domain" description="Transcription regulator PadR N-terminal" evidence="1">
    <location>
        <begin position="7"/>
        <end position="81"/>
    </location>
</feature>
<dbReference type="PANTHER" id="PTHR33169">
    <property type="entry name" value="PADR-FAMILY TRANSCRIPTIONAL REGULATOR"/>
    <property type="match status" value="1"/>
</dbReference>
<dbReference type="InterPro" id="IPR036388">
    <property type="entry name" value="WH-like_DNA-bd_sf"/>
</dbReference>
<evidence type="ECO:0000259" key="1">
    <source>
        <dbReference type="Pfam" id="PF03551"/>
    </source>
</evidence>
<dbReference type="InterPro" id="IPR052509">
    <property type="entry name" value="Metal_resp_DNA-bind_regulator"/>
</dbReference>
<organism evidence="2 3">
    <name type="scientific">Bacillus carboniphilus</name>
    <dbReference type="NCBI Taxonomy" id="86663"/>
    <lineage>
        <taxon>Bacteria</taxon>
        <taxon>Bacillati</taxon>
        <taxon>Bacillota</taxon>
        <taxon>Bacilli</taxon>
        <taxon>Bacillales</taxon>
        <taxon>Bacillaceae</taxon>
        <taxon>Bacillus</taxon>
    </lineage>
</organism>
<gene>
    <name evidence="2" type="ORF">LC087_02980</name>
</gene>
<name>A0ABY9JUX1_9BACI</name>
<sequence length="182" mass="21643">MSMKLIILGLLMEKDAHPYELKQTMSERHLDHLIKLQKGSLYYAIDKLHKDKMIDVVEVITDTNRPDRTVYRINRAGKEHFYDLLYKMLSTNERNYHPLSIGLSFSLYGDQEKIIDIFQKRKKLVISRYNELNEVYKQYHKFIPRPVIHLIKGTLEQMDIEIRMLENLIMDAQNGNLQTFGE</sequence>
<dbReference type="SUPFAM" id="SSF46785">
    <property type="entry name" value="Winged helix' DNA-binding domain"/>
    <property type="match status" value="1"/>
</dbReference>
<evidence type="ECO:0000313" key="3">
    <source>
        <dbReference type="Proteomes" id="UP001197974"/>
    </source>
</evidence>
<protein>
    <submittedName>
        <fullName evidence="2">PadR family transcriptional regulator</fullName>
    </submittedName>
</protein>
<proteinExistence type="predicted"/>
<accession>A0ABY9JUX1</accession>
<reference evidence="2 3" key="1">
    <citation type="submission" date="2023-06" db="EMBL/GenBank/DDBJ databases">
        <title>Five Gram-positive bacteria isolated from mangrove sediments in Shenzhen, Guangdong, China.</title>
        <authorList>
            <person name="Yu S."/>
            <person name="Zheng W."/>
            <person name="Huang Y."/>
        </authorList>
    </citation>
    <scope>NUCLEOTIDE SEQUENCE [LARGE SCALE GENOMIC DNA]</scope>
    <source>
        <strain evidence="2 3">SaN35-3</strain>
    </source>
</reference>
<dbReference type="InterPro" id="IPR036390">
    <property type="entry name" value="WH_DNA-bd_sf"/>
</dbReference>
<dbReference type="EMBL" id="CP129013">
    <property type="protein sequence ID" value="WLR43182.1"/>
    <property type="molecule type" value="Genomic_DNA"/>
</dbReference>
<dbReference type="Proteomes" id="UP001197974">
    <property type="component" value="Chromosome"/>
</dbReference>
<dbReference type="Gene3D" id="1.10.10.10">
    <property type="entry name" value="Winged helix-like DNA-binding domain superfamily/Winged helix DNA-binding domain"/>
    <property type="match status" value="1"/>
</dbReference>
<evidence type="ECO:0000313" key="2">
    <source>
        <dbReference type="EMBL" id="WLR43182.1"/>
    </source>
</evidence>
<dbReference type="RefSeq" id="WP_226539008.1">
    <property type="nucleotide sequence ID" value="NZ_CP129013.1"/>
</dbReference>
<dbReference type="InterPro" id="IPR005149">
    <property type="entry name" value="Tscrpt_reg_PadR_N"/>
</dbReference>
<keyword evidence="3" id="KW-1185">Reference proteome</keyword>